<dbReference type="RefSeq" id="WP_007276994.1">
    <property type="nucleotide sequence ID" value="NZ_ABCK01000002.1"/>
</dbReference>
<reference evidence="6 7" key="1">
    <citation type="journal article" date="2010" name="J. Bacteriol.">
        <title>Genome sequence of Lentisphaera araneosa HTCC2155T, the type species of the order Lentisphaerales in the phylum Lentisphaerae.</title>
        <authorList>
            <person name="Thrash J.C."/>
            <person name="Cho J.C."/>
            <person name="Vergin K.L."/>
            <person name="Morris R.M."/>
            <person name="Giovannoni S.J."/>
        </authorList>
    </citation>
    <scope>NUCLEOTIDE SEQUENCE [LARGE SCALE GENOMIC DNA]</scope>
    <source>
        <strain evidence="6 7">HTCC2155</strain>
    </source>
</reference>
<dbReference type="STRING" id="313628.LNTAR_22799"/>
<organism evidence="6 7">
    <name type="scientific">Lentisphaera araneosa HTCC2155</name>
    <dbReference type="NCBI Taxonomy" id="313628"/>
    <lineage>
        <taxon>Bacteria</taxon>
        <taxon>Pseudomonadati</taxon>
        <taxon>Lentisphaerota</taxon>
        <taxon>Lentisphaeria</taxon>
        <taxon>Lentisphaerales</taxon>
        <taxon>Lentisphaeraceae</taxon>
        <taxon>Lentisphaera</taxon>
    </lineage>
</organism>
<evidence type="ECO:0000256" key="1">
    <source>
        <dbReference type="ARBA" id="ARBA00004167"/>
    </source>
</evidence>
<dbReference type="InterPro" id="IPR045584">
    <property type="entry name" value="Pilin-like"/>
</dbReference>
<dbReference type="AlphaFoldDB" id="A6DGF1"/>
<evidence type="ECO:0000256" key="5">
    <source>
        <dbReference type="ARBA" id="ARBA00023136"/>
    </source>
</evidence>
<keyword evidence="3" id="KW-0812">Transmembrane</keyword>
<dbReference type="eggNOG" id="COG4968">
    <property type="taxonomic scope" value="Bacteria"/>
</dbReference>
<dbReference type="Proteomes" id="UP000004947">
    <property type="component" value="Unassembled WGS sequence"/>
</dbReference>
<gene>
    <name evidence="6" type="ORF">LNTAR_22799</name>
</gene>
<keyword evidence="2" id="KW-0488">Methylation</keyword>
<evidence type="ECO:0000313" key="6">
    <source>
        <dbReference type="EMBL" id="EDM29268.1"/>
    </source>
</evidence>
<dbReference type="Gene3D" id="3.30.700.10">
    <property type="entry name" value="Glycoprotein, Type 4 Pilin"/>
    <property type="match status" value="1"/>
</dbReference>
<keyword evidence="5" id="KW-0472">Membrane</keyword>
<comment type="subcellular location">
    <subcellularLocation>
        <location evidence="1">Membrane</location>
        <topology evidence="1">Single-pass membrane protein</topology>
    </subcellularLocation>
</comment>
<evidence type="ECO:0000256" key="3">
    <source>
        <dbReference type="ARBA" id="ARBA00022692"/>
    </source>
</evidence>
<dbReference type="NCBIfam" id="TIGR02532">
    <property type="entry name" value="IV_pilin_GFxxxE"/>
    <property type="match status" value="1"/>
</dbReference>
<evidence type="ECO:0000256" key="4">
    <source>
        <dbReference type="ARBA" id="ARBA00022989"/>
    </source>
</evidence>
<proteinExistence type="predicted"/>
<comment type="caution">
    <text evidence="6">The sequence shown here is derived from an EMBL/GenBank/DDBJ whole genome shotgun (WGS) entry which is preliminary data.</text>
</comment>
<keyword evidence="7" id="KW-1185">Reference proteome</keyword>
<evidence type="ECO:0000256" key="2">
    <source>
        <dbReference type="ARBA" id="ARBA00022481"/>
    </source>
</evidence>
<sequence length="255" mass="27825">MKKFSLIELLVVVAIIGILSSFLLPSLAQSRDKAKQAVCKNNMKQIAILFALNADDNEGRFPESTSHQWPGYGPVSWDDNLSAYDGRDLSTTQKNAGKLNGSDFNNDAGIYQCPTDDIERLFGTDPDCLPLTYSASAFFDNNGIDNKSRGIIGVTWVGRMPYAIKLNEISDPSNTISLAEIMRTGQMVGRYWGSGVNADTINSTPELIPHDGLTGSNYLYTDGHVAKTSFYKTISKSDGSLASTSNITDTQWDAQ</sequence>
<dbReference type="OrthoDB" id="255848at2"/>
<evidence type="ECO:0000313" key="7">
    <source>
        <dbReference type="Proteomes" id="UP000004947"/>
    </source>
</evidence>
<dbReference type="PANTHER" id="PTHR30093:SF44">
    <property type="entry name" value="TYPE II SECRETION SYSTEM CORE PROTEIN G"/>
    <property type="match status" value="1"/>
</dbReference>
<accession>A6DGF1</accession>
<dbReference type="InterPro" id="IPR012902">
    <property type="entry name" value="N_methyl_site"/>
</dbReference>
<protein>
    <submittedName>
        <fullName evidence="6">Uncharacterized protein</fullName>
    </submittedName>
</protein>
<name>A6DGF1_9BACT</name>
<dbReference type="GO" id="GO:0016020">
    <property type="term" value="C:membrane"/>
    <property type="evidence" value="ECO:0007669"/>
    <property type="project" value="UniProtKB-SubCell"/>
</dbReference>
<dbReference type="EMBL" id="ABCK01000002">
    <property type="protein sequence ID" value="EDM29268.1"/>
    <property type="molecule type" value="Genomic_DNA"/>
</dbReference>
<dbReference type="SUPFAM" id="SSF54523">
    <property type="entry name" value="Pili subunits"/>
    <property type="match status" value="1"/>
</dbReference>
<dbReference type="PANTHER" id="PTHR30093">
    <property type="entry name" value="GENERAL SECRETION PATHWAY PROTEIN G"/>
    <property type="match status" value="1"/>
</dbReference>
<keyword evidence="4" id="KW-1133">Transmembrane helix</keyword>